<comment type="subcellular location">
    <subcellularLocation>
        <location evidence="1">Cell membrane</location>
        <topology evidence="1">Peripheral membrane protein</topology>
    </subcellularLocation>
    <subcellularLocation>
        <location evidence="2">Golgi apparatus membrane</location>
        <topology evidence="2">Peripheral membrane protein</topology>
    </subcellularLocation>
</comment>
<dbReference type="GO" id="GO:0015031">
    <property type="term" value="P:protein transport"/>
    <property type="evidence" value="ECO:0007669"/>
    <property type="project" value="UniProtKB-KW"/>
</dbReference>
<dbReference type="PRINTS" id="PR00180">
    <property type="entry name" value="CRETINALDHBP"/>
</dbReference>
<dbReference type="GO" id="GO:0006892">
    <property type="term" value="P:post-Golgi vesicle-mediated transport"/>
    <property type="evidence" value="ECO:0000318"/>
    <property type="project" value="GO_Central"/>
</dbReference>
<dbReference type="SMART" id="SM01100">
    <property type="entry name" value="CRAL_TRIO_N"/>
    <property type="match status" value="1"/>
</dbReference>
<dbReference type="SUPFAM" id="SSF52087">
    <property type="entry name" value="CRAL/TRIO domain"/>
    <property type="match status" value="1"/>
</dbReference>
<feature type="compositionally biased region" description="Basic and acidic residues" evidence="8">
    <location>
        <begin position="297"/>
        <end position="306"/>
    </location>
</feature>
<evidence type="ECO:0000256" key="4">
    <source>
        <dbReference type="ARBA" id="ARBA00022927"/>
    </source>
</evidence>
<sequence length="495" mass="56768">MSSLKKKAINASNRFKNSFSKKGRKSSSKVMCVTIEDDIDAEDLQSLDAFRQALVLDELLPSNLDDLHMMLRFLRARKFDIEKAKQMWSDMIQWRKDFGADKIIEEFEFEEIDEVMKHYPQGYHGVDKEGRPVYIERLGQIDANKLLQVTTMDRYVKYHVREFEKTFKIKFPACSVAAKKHIDQSTTILDVQGVGLKNFSKSARELLQRLLKIDNDNYPETLNRMFIINAGSGFRLLWSTVKSFLDPKTTAKIHVLGNKYHSKLLEMAINRESKCSPISEDDLKHVDQGRSTSFQESLDRSSKQMVEDNVHEKQVATIDKSMMEWPTKTQKIENFPVSKGLECYVRKGAPKKGDGLLVGGVMAFVMGIVAMVRLSKDVPRKLTEAALYGNSVCYDEAMPKQNQAQFAAPVSSSEYMLMVKRMAELEEKCMFLDLKPANVDTETEEKLQAALNRVQVLEQELTETKKALEETLVGQKEILAYIEKKKKKKKLFFGF</sequence>
<dbReference type="STRING" id="51351.M4D4Y7"/>
<proteinExistence type="inferred from homology"/>
<evidence type="ECO:0000313" key="10">
    <source>
        <dbReference type="EnsemblPlants" id="Bra011544.1-P"/>
    </source>
</evidence>
<evidence type="ECO:0000256" key="8">
    <source>
        <dbReference type="SAM" id="MobiDB-lite"/>
    </source>
</evidence>
<dbReference type="OMA" id="GCMASDK"/>
<evidence type="ECO:0000256" key="7">
    <source>
        <dbReference type="SAM" id="Coils"/>
    </source>
</evidence>
<dbReference type="InterPro" id="IPR051026">
    <property type="entry name" value="PI/PC_transfer"/>
</dbReference>
<dbReference type="AlphaFoldDB" id="M4D4Y7"/>
<name>M4D4Y7_BRACM</name>
<dbReference type="PANTHER" id="PTHR45657:SF39">
    <property type="entry name" value="PHOSPHATIDYLINOSITOL_PHOSPHATIDYLCHOLINE TRANSFER PROTEIN SFH1-RELATED"/>
    <property type="match status" value="1"/>
</dbReference>
<organism evidence="10 11">
    <name type="scientific">Brassica campestris</name>
    <name type="common">Field mustard</name>
    <dbReference type="NCBI Taxonomy" id="3711"/>
    <lineage>
        <taxon>Eukaryota</taxon>
        <taxon>Viridiplantae</taxon>
        <taxon>Streptophyta</taxon>
        <taxon>Embryophyta</taxon>
        <taxon>Tracheophyta</taxon>
        <taxon>Spermatophyta</taxon>
        <taxon>Magnoliopsida</taxon>
        <taxon>eudicotyledons</taxon>
        <taxon>Gunneridae</taxon>
        <taxon>Pentapetalae</taxon>
        <taxon>rosids</taxon>
        <taxon>malvids</taxon>
        <taxon>Brassicales</taxon>
        <taxon>Brassicaceae</taxon>
        <taxon>Brassiceae</taxon>
        <taxon>Brassica</taxon>
    </lineage>
</organism>
<dbReference type="PROSITE" id="PS50191">
    <property type="entry name" value="CRAL_TRIO"/>
    <property type="match status" value="1"/>
</dbReference>
<keyword evidence="3" id="KW-0472">Membrane</keyword>
<dbReference type="GO" id="GO:0005886">
    <property type="term" value="C:plasma membrane"/>
    <property type="evidence" value="ECO:0007669"/>
    <property type="project" value="UniProtKB-SubCell"/>
</dbReference>
<dbReference type="InParanoid" id="M4D4Y7"/>
<evidence type="ECO:0000313" key="11">
    <source>
        <dbReference type="Proteomes" id="UP000011750"/>
    </source>
</evidence>
<feature type="coiled-coil region" evidence="7">
    <location>
        <begin position="440"/>
        <end position="471"/>
    </location>
</feature>
<dbReference type="EnsemblPlants" id="Bra011544.1">
    <property type="protein sequence ID" value="Bra011544.1-P"/>
    <property type="gene ID" value="Bra011544"/>
</dbReference>
<evidence type="ECO:0000256" key="5">
    <source>
        <dbReference type="ARBA" id="ARBA00023034"/>
    </source>
</evidence>
<reference evidence="10" key="3">
    <citation type="submission" date="2023-03" db="UniProtKB">
        <authorList>
            <consortium name="EnsemblPlants"/>
        </authorList>
    </citation>
    <scope>IDENTIFICATION</scope>
    <source>
        <strain evidence="10">cv. Chiifu-401-42</strain>
    </source>
</reference>
<dbReference type="Proteomes" id="UP000011750">
    <property type="component" value="Chromosome A01"/>
</dbReference>
<dbReference type="CDD" id="cd00170">
    <property type="entry name" value="SEC14"/>
    <property type="match status" value="1"/>
</dbReference>
<keyword evidence="5" id="KW-0333">Golgi apparatus</keyword>
<comment type="similarity">
    <text evidence="6">Belongs to the SFH family.</text>
</comment>
<dbReference type="InterPro" id="IPR001251">
    <property type="entry name" value="CRAL-TRIO_dom"/>
</dbReference>
<dbReference type="Pfam" id="PF00650">
    <property type="entry name" value="CRAL_TRIO"/>
    <property type="match status" value="1"/>
</dbReference>
<keyword evidence="3" id="KW-1003">Cell membrane</keyword>
<dbReference type="HOGENOM" id="CLU_014001_11_1_1"/>
<dbReference type="SMART" id="SM00516">
    <property type="entry name" value="SEC14"/>
    <property type="match status" value="1"/>
</dbReference>
<dbReference type="Pfam" id="PF03765">
    <property type="entry name" value="CRAL_TRIO_N"/>
    <property type="match status" value="1"/>
</dbReference>
<evidence type="ECO:0000256" key="3">
    <source>
        <dbReference type="ARBA" id="ARBA00022475"/>
    </source>
</evidence>
<feature type="domain" description="CRAL-TRIO" evidence="9">
    <location>
        <begin position="111"/>
        <end position="268"/>
    </location>
</feature>
<evidence type="ECO:0000256" key="6">
    <source>
        <dbReference type="ARBA" id="ARBA00038020"/>
    </source>
</evidence>
<accession>M4D4Y7</accession>
<keyword evidence="4" id="KW-0653">Protein transport</keyword>
<dbReference type="Gene3D" id="1.10.8.20">
    <property type="entry name" value="N-terminal domain of phosphatidylinositol transfer protein sec14p"/>
    <property type="match status" value="1"/>
</dbReference>
<dbReference type="InterPro" id="IPR036865">
    <property type="entry name" value="CRAL-TRIO_dom_sf"/>
</dbReference>
<dbReference type="SUPFAM" id="SSF46938">
    <property type="entry name" value="CRAL/TRIO N-terminal domain"/>
    <property type="match status" value="1"/>
</dbReference>
<keyword evidence="7" id="KW-0175">Coiled coil</keyword>
<evidence type="ECO:0000256" key="1">
    <source>
        <dbReference type="ARBA" id="ARBA00004202"/>
    </source>
</evidence>
<evidence type="ECO:0000256" key="2">
    <source>
        <dbReference type="ARBA" id="ARBA00004395"/>
    </source>
</evidence>
<keyword evidence="11" id="KW-1185">Reference proteome</keyword>
<dbReference type="PANTHER" id="PTHR45657">
    <property type="entry name" value="CRAL-TRIO DOMAIN-CONTAINING PROTEIN YKL091C-RELATED"/>
    <property type="match status" value="1"/>
</dbReference>
<dbReference type="GO" id="GO:0000139">
    <property type="term" value="C:Golgi membrane"/>
    <property type="evidence" value="ECO:0007669"/>
    <property type="project" value="UniProtKB-SubCell"/>
</dbReference>
<dbReference type="GO" id="GO:0008526">
    <property type="term" value="F:phosphatidylinositol transfer activity"/>
    <property type="evidence" value="ECO:0000318"/>
    <property type="project" value="GO_Central"/>
</dbReference>
<evidence type="ECO:0000259" key="9">
    <source>
        <dbReference type="PROSITE" id="PS50191"/>
    </source>
</evidence>
<protein>
    <recommendedName>
        <fullName evidence="9">CRAL-TRIO domain-containing protein</fullName>
    </recommendedName>
</protein>
<feature type="region of interest" description="Disordered" evidence="8">
    <location>
        <begin position="280"/>
        <end position="306"/>
    </location>
</feature>
<dbReference type="Gene3D" id="3.40.525.10">
    <property type="entry name" value="CRAL-TRIO lipid binding domain"/>
    <property type="match status" value="1"/>
</dbReference>
<dbReference type="InterPro" id="IPR036273">
    <property type="entry name" value="CRAL/TRIO_N_dom_sf"/>
</dbReference>
<dbReference type="eggNOG" id="KOG1471">
    <property type="taxonomic scope" value="Eukaryota"/>
</dbReference>
<reference evidence="10 11" key="1">
    <citation type="journal article" date="2011" name="Nat. Genet.">
        <title>The genome of the mesopolyploid crop species Brassica rapa.</title>
        <authorList>
            <consortium name="Brassica rapa Genome Sequencing Project Consortium"/>
            <person name="Wang X."/>
            <person name="Wang H."/>
            <person name="Wang J."/>
            <person name="Sun R."/>
            <person name="Wu J."/>
            <person name="Liu S."/>
            <person name="Bai Y."/>
            <person name="Mun J.H."/>
            <person name="Bancroft I."/>
            <person name="Cheng F."/>
            <person name="Huang S."/>
            <person name="Li X."/>
            <person name="Hua W."/>
            <person name="Wang J."/>
            <person name="Wang X."/>
            <person name="Freeling M."/>
            <person name="Pires J.C."/>
            <person name="Paterson A.H."/>
            <person name="Chalhoub B."/>
            <person name="Wang B."/>
            <person name="Hayward A."/>
            <person name="Sharpe A.G."/>
            <person name="Park B.S."/>
            <person name="Weisshaar B."/>
            <person name="Liu B."/>
            <person name="Li B."/>
            <person name="Liu B."/>
            <person name="Tong C."/>
            <person name="Song C."/>
            <person name="Duran C."/>
            <person name="Peng C."/>
            <person name="Geng C."/>
            <person name="Koh C."/>
            <person name="Lin C."/>
            <person name="Edwards D."/>
            <person name="Mu D."/>
            <person name="Shen D."/>
            <person name="Soumpourou E."/>
            <person name="Li F."/>
            <person name="Fraser F."/>
            <person name="Conant G."/>
            <person name="Lassalle G."/>
            <person name="King G.J."/>
            <person name="Bonnema G."/>
            <person name="Tang H."/>
            <person name="Wang H."/>
            <person name="Belcram H."/>
            <person name="Zhou H."/>
            <person name="Hirakawa H."/>
            <person name="Abe H."/>
            <person name="Guo H."/>
            <person name="Wang H."/>
            <person name="Jin H."/>
            <person name="Parkin I.A."/>
            <person name="Batley J."/>
            <person name="Kim J.S."/>
            <person name="Just J."/>
            <person name="Li J."/>
            <person name="Xu J."/>
            <person name="Deng J."/>
            <person name="Kim J.A."/>
            <person name="Li J."/>
            <person name="Yu J."/>
            <person name="Meng J."/>
            <person name="Wang J."/>
            <person name="Min J."/>
            <person name="Poulain J."/>
            <person name="Wang J."/>
            <person name="Hatakeyama K."/>
            <person name="Wu K."/>
            <person name="Wang L."/>
            <person name="Fang L."/>
            <person name="Trick M."/>
            <person name="Links M.G."/>
            <person name="Zhao M."/>
            <person name="Jin M."/>
            <person name="Ramchiary N."/>
            <person name="Drou N."/>
            <person name="Berkman P.J."/>
            <person name="Cai Q."/>
            <person name="Huang Q."/>
            <person name="Li R."/>
            <person name="Tabata S."/>
            <person name="Cheng S."/>
            <person name="Zhang S."/>
            <person name="Zhang S."/>
            <person name="Huang S."/>
            <person name="Sato S."/>
            <person name="Sun S."/>
            <person name="Kwon S.J."/>
            <person name="Choi S.R."/>
            <person name="Lee T.H."/>
            <person name="Fan W."/>
            <person name="Zhao X."/>
            <person name="Tan X."/>
            <person name="Xu X."/>
            <person name="Wang Y."/>
            <person name="Qiu Y."/>
            <person name="Yin Y."/>
            <person name="Li Y."/>
            <person name="Du Y."/>
            <person name="Liao Y."/>
            <person name="Lim Y."/>
            <person name="Narusaka Y."/>
            <person name="Wang Y."/>
            <person name="Wang Z."/>
            <person name="Li Z."/>
            <person name="Wang Z."/>
            <person name="Xiong Z."/>
            <person name="Zhang Z."/>
        </authorList>
    </citation>
    <scope>NUCLEOTIDE SEQUENCE [LARGE SCALE GENOMIC DNA]</scope>
    <source>
        <strain evidence="10 11">cv. Chiifu-401-42</strain>
    </source>
</reference>
<reference evidence="10 11" key="2">
    <citation type="journal article" date="2018" name="Hortic Res">
        <title>Improved Brassica rapa reference genome by single-molecule sequencing and chromosome conformation capture technologies.</title>
        <authorList>
            <person name="Zhang L."/>
            <person name="Cai X."/>
            <person name="Wu J."/>
            <person name="Liu M."/>
            <person name="Grob S."/>
            <person name="Cheng F."/>
            <person name="Liang J."/>
            <person name="Cai C."/>
            <person name="Liu Z."/>
            <person name="Liu B."/>
            <person name="Wang F."/>
            <person name="Li S."/>
            <person name="Liu F."/>
            <person name="Li X."/>
            <person name="Cheng L."/>
            <person name="Yang W."/>
            <person name="Li M.H."/>
            <person name="Grossniklaus U."/>
            <person name="Zheng H."/>
            <person name="Wang X."/>
        </authorList>
    </citation>
    <scope>NUCLEOTIDE SEQUENCE [LARGE SCALE GENOMIC DNA]</scope>
    <source>
        <strain evidence="10 11">cv. Chiifu-401-42</strain>
    </source>
</reference>
<dbReference type="InterPro" id="IPR011074">
    <property type="entry name" value="CRAL/TRIO_N_dom"/>
</dbReference>
<dbReference type="Gramene" id="Bra011544.1">
    <property type="protein sequence ID" value="Bra011544.1-P"/>
    <property type="gene ID" value="Bra011544"/>
</dbReference>
<keyword evidence="4" id="KW-0813">Transport</keyword>